<keyword evidence="8 9" id="KW-0482">Metalloprotease</keyword>
<dbReference type="NCBIfam" id="NF002759">
    <property type="entry name" value="PRK02813.1"/>
    <property type="match status" value="1"/>
</dbReference>
<keyword evidence="5 9" id="KW-0479">Metal-binding</keyword>
<evidence type="ECO:0000256" key="1">
    <source>
        <dbReference type="ARBA" id="ARBA00001947"/>
    </source>
</evidence>
<keyword evidence="4 9" id="KW-0645">Protease</keyword>
<reference evidence="11 12" key="1">
    <citation type="journal article" date="2014" name="Int. J. Syst. Evol. Microbiol.">
        <title>Complete genome sequence of Corynebacterium casei LMG S-19264T (=DSM 44701T), isolated from a smear-ripened cheese.</title>
        <authorList>
            <consortium name="US DOE Joint Genome Institute (JGI-PGF)"/>
            <person name="Walter F."/>
            <person name="Albersmeier A."/>
            <person name="Kalinowski J."/>
            <person name="Ruckert C."/>
        </authorList>
    </citation>
    <scope>NUCLEOTIDE SEQUENCE [LARGE SCALE GENOMIC DNA]</scope>
    <source>
        <strain evidence="11 12">CCM 8669</strain>
    </source>
</reference>
<comment type="cofactor">
    <cofactor evidence="1 10">
        <name>Zn(2+)</name>
        <dbReference type="ChEBI" id="CHEBI:29105"/>
    </cofactor>
</comment>
<dbReference type="PRINTS" id="PR00932">
    <property type="entry name" value="AMINO1PTASE"/>
</dbReference>
<keyword evidence="6 9" id="KW-0378">Hydrolase</keyword>
<dbReference type="InterPro" id="IPR001948">
    <property type="entry name" value="Peptidase_M18"/>
</dbReference>
<dbReference type="RefSeq" id="WP_188359355.1">
    <property type="nucleotide sequence ID" value="NZ_BMDC01000001.1"/>
</dbReference>
<dbReference type="GO" id="GO:0005737">
    <property type="term" value="C:cytoplasm"/>
    <property type="evidence" value="ECO:0007669"/>
    <property type="project" value="UniProtKB-ARBA"/>
</dbReference>
<keyword evidence="7 9" id="KW-0862">Zinc</keyword>
<accession>A0A917IT90</accession>
<keyword evidence="12" id="KW-1185">Reference proteome</keyword>
<evidence type="ECO:0000256" key="3">
    <source>
        <dbReference type="ARBA" id="ARBA00022438"/>
    </source>
</evidence>
<protein>
    <recommendedName>
        <fullName evidence="10">M18 family aminopeptidase</fullName>
        <ecNumber evidence="10">3.4.11.-</ecNumber>
    </recommendedName>
</protein>
<dbReference type="PANTHER" id="PTHR28570:SF3">
    <property type="entry name" value="ASPARTYL AMINOPEPTIDASE"/>
    <property type="match status" value="1"/>
</dbReference>
<dbReference type="GO" id="GO:0004177">
    <property type="term" value="F:aminopeptidase activity"/>
    <property type="evidence" value="ECO:0007669"/>
    <property type="project" value="UniProtKB-KW"/>
</dbReference>
<evidence type="ECO:0000256" key="6">
    <source>
        <dbReference type="ARBA" id="ARBA00022801"/>
    </source>
</evidence>
<evidence type="ECO:0000256" key="2">
    <source>
        <dbReference type="ARBA" id="ARBA00008290"/>
    </source>
</evidence>
<dbReference type="SUPFAM" id="SSF101821">
    <property type="entry name" value="Aminopeptidase/glucanase lid domain"/>
    <property type="match status" value="1"/>
</dbReference>
<proteinExistence type="inferred from homology"/>
<evidence type="ECO:0000256" key="8">
    <source>
        <dbReference type="ARBA" id="ARBA00023049"/>
    </source>
</evidence>
<evidence type="ECO:0000256" key="10">
    <source>
        <dbReference type="RuleBase" id="RU004387"/>
    </source>
</evidence>
<dbReference type="Gene3D" id="3.40.630.10">
    <property type="entry name" value="Zn peptidases"/>
    <property type="match status" value="1"/>
</dbReference>
<name>A0A917IT90_9MICC</name>
<sequence>MTNQALDPRENIEDLARFVEASPTSYHAAHSVAERLAATGFTELKEDEPWGSEVADGKHFVVRDGAVIAWISGSGGAGSGYRVLGAHTDSPSFKVKPKSSLKNFGWNQVGVEVYGGALLNSWLDRELRLAGRLTVRLGSQLRDVLVSTGPLARIPQLAIHLDRSANDGLKLDRQNNLYPVWGASTVEADVLGYVAEHGTAEQINAADIVGYDLLFADTQPPRTFGAQEEFFASGRLDNLSSVHAGMTALQRLAASGQQLEQTVMLAAFDHEELGSQSRSGACGPFLEDVLVRISTARGESAEEYRRSLASSVCLSSDAGHLVHPNYAGHHDVANRPEAGAGPLLKINANQRYATDSVGAGIFALACDRAGVPYQEFVSNNNVPCGSTIGPLTATRLGMRTIDVGVGLLSMHSVREMCHVDDMAYLARAIEGFFTL</sequence>
<comment type="caution">
    <text evidence="11">The sequence shown here is derived from an EMBL/GenBank/DDBJ whole genome shotgun (WGS) entry which is preliminary data.</text>
</comment>
<evidence type="ECO:0000313" key="12">
    <source>
        <dbReference type="Proteomes" id="UP000600171"/>
    </source>
</evidence>
<dbReference type="Gene3D" id="2.30.250.10">
    <property type="entry name" value="Aminopeptidase i, Domain 2"/>
    <property type="match status" value="1"/>
</dbReference>
<dbReference type="GO" id="GO:0008237">
    <property type="term" value="F:metallopeptidase activity"/>
    <property type="evidence" value="ECO:0007669"/>
    <property type="project" value="UniProtKB-KW"/>
</dbReference>
<organism evidence="11 12">
    <name type="scientific">Rothia aerolata</name>
    <dbReference type="NCBI Taxonomy" id="1812262"/>
    <lineage>
        <taxon>Bacteria</taxon>
        <taxon>Bacillati</taxon>
        <taxon>Actinomycetota</taxon>
        <taxon>Actinomycetes</taxon>
        <taxon>Micrococcales</taxon>
        <taxon>Micrococcaceae</taxon>
        <taxon>Rothia</taxon>
    </lineage>
</organism>
<dbReference type="InterPro" id="IPR023358">
    <property type="entry name" value="Peptidase_M18_dom2"/>
</dbReference>
<evidence type="ECO:0000256" key="9">
    <source>
        <dbReference type="RuleBase" id="RU004386"/>
    </source>
</evidence>
<evidence type="ECO:0000313" key="11">
    <source>
        <dbReference type="EMBL" id="GGH62109.1"/>
    </source>
</evidence>
<dbReference type="GO" id="GO:0008270">
    <property type="term" value="F:zinc ion binding"/>
    <property type="evidence" value="ECO:0007669"/>
    <property type="project" value="InterPro"/>
</dbReference>
<evidence type="ECO:0000256" key="4">
    <source>
        <dbReference type="ARBA" id="ARBA00022670"/>
    </source>
</evidence>
<dbReference type="EC" id="3.4.11.-" evidence="10"/>
<dbReference type="GO" id="GO:0006508">
    <property type="term" value="P:proteolysis"/>
    <property type="evidence" value="ECO:0007669"/>
    <property type="project" value="UniProtKB-KW"/>
</dbReference>
<dbReference type="Proteomes" id="UP000600171">
    <property type="component" value="Unassembled WGS sequence"/>
</dbReference>
<dbReference type="SUPFAM" id="SSF53187">
    <property type="entry name" value="Zn-dependent exopeptidases"/>
    <property type="match status" value="1"/>
</dbReference>
<dbReference type="Pfam" id="PF02127">
    <property type="entry name" value="Peptidase_M18"/>
    <property type="match status" value="1"/>
</dbReference>
<dbReference type="CDD" id="cd05658">
    <property type="entry name" value="M18_DAP"/>
    <property type="match status" value="1"/>
</dbReference>
<keyword evidence="3 9" id="KW-0031">Aminopeptidase</keyword>
<evidence type="ECO:0000256" key="5">
    <source>
        <dbReference type="ARBA" id="ARBA00022723"/>
    </source>
</evidence>
<dbReference type="EMBL" id="BMDC01000001">
    <property type="protein sequence ID" value="GGH62109.1"/>
    <property type="molecule type" value="Genomic_DNA"/>
</dbReference>
<gene>
    <name evidence="11" type="ORF">GCM10007359_12000</name>
</gene>
<dbReference type="PANTHER" id="PTHR28570">
    <property type="entry name" value="ASPARTYL AMINOPEPTIDASE"/>
    <property type="match status" value="1"/>
</dbReference>
<comment type="similarity">
    <text evidence="2 9">Belongs to the peptidase M18 family.</text>
</comment>
<dbReference type="AlphaFoldDB" id="A0A917IT90"/>
<evidence type="ECO:0000256" key="7">
    <source>
        <dbReference type="ARBA" id="ARBA00022833"/>
    </source>
</evidence>